<dbReference type="EMBL" id="FMSP01000002">
    <property type="protein sequence ID" value="SCV67722.1"/>
    <property type="molecule type" value="Genomic_DNA"/>
</dbReference>
<accession>A0A238F0P9</accession>
<name>A0A238F0P9_9BASI</name>
<evidence type="ECO:0000313" key="3">
    <source>
        <dbReference type="Proteomes" id="UP000198372"/>
    </source>
</evidence>
<dbReference type="InterPro" id="IPR009030">
    <property type="entry name" value="Growth_fac_rcpt_cys_sf"/>
</dbReference>
<reference evidence="3" key="1">
    <citation type="submission" date="2016-09" db="EMBL/GenBank/DDBJ databases">
        <authorList>
            <person name="Jeantristanb JTB J.-T."/>
            <person name="Ricardo R."/>
        </authorList>
    </citation>
    <scope>NUCLEOTIDE SEQUENCE [LARGE SCALE GENOMIC DNA]</scope>
</reference>
<dbReference type="AlphaFoldDB" id="A0A238F0P9"/>
<keyword evidence="1" id="KW-0732">Signal</keyword>
<keyword evidence="3" id="KW-1185">Reference proteome</keyword>
<dbReference type="SUPFAM" id="SSF57184">
    <property type="entry name" value="Growth factor receptor domain"/>
    <property type="match status" value="1"/>
</dbReference>
<organism evidence="2 3">
    <name type="scientific">Microbotryum intermedium</name>
    <dbReference type="NCBI Taxonomy" id="269621"/>
    <lineage>
        <taxon>Eukaryota</taxon>
        <taxon>Fungi</taxon>
        <taxon>Dikarya</taxon>
        <taxon>Basidiomycota</taxon>
        <taxon>Pucciniomycotina</taxon>
        <taxon>Microbotryomycetes</taxon>
        <taxon>Microbotryales</taxon>
        <taxon>Microbotryaceae</taxon>
        <taxon>Microbotryum</taxon>
    </lineage>
</organism>
<evidence type="ECO:0000313" key="2">
    <source>
        <dbReference type="EMBL" id="SCV67722.1"/>
    </source>
</evidence>
<proteinExistence type="predicted"/>
<sequence length="312" mass="33237">MLFARSGIVASTLLIVQSSFSIATHLSDKAVHELGKRITCGIPRSASVTRNLIPPPWPPYSLTAAPSQSPPHNACVSCASLYKNTSTCTRSVPVTCSYGAVNSARKCAAVNCTGVAGTYLSDDASECLSCNDLKALTFSDIGMTISCKANYTLWRNKCQYGVPYGVFYGHGFKKPFLAKEQPVKPVQTYPLQLQPEQCARIYPEASGDGTSFSPATCNGQNGALNQNLVKMHDPAAAVLFPGNCTLLATNPFIAARGAPPPPPPGEGGHVYKSASVPITSSKRVSFVSAFQRMHRNDLYPLPPWATSLCSLS</sequence>
<gene>
    <name evidence="2" type="ORF">BQ2448_5333</name>
</gene>
<dbReference type="Proteomes" id="UP000198372">
    <property type="component" value="Unassembled WGS sequence"/>
</dbReference>
<feature type="signal peptide" evidence="1">
    <location>
        <begin position="1"/>
        <end position="23"/>
    </location>
</feature>
<feature type="chain" id="PRO_5013348433" evidence="1">
    <location>
        <begin position="24"/>
        <end position="312"/>
    </location>
</feature>
<protein>
    <submittedName>
        <fullName evidence="2">BQ2448_5333 protein</fullName>
    </submittedName>
</protein>
<evidence type="ECO:0000256" key="1">
    <source>
        <dbReference type="SAM" id="SignalP"/>
    </source>
</evidence>